<organism evidence="1 2">
    <name type="scientific">Racocetra persica</name>
    <dbReference type="NCBI Taxonomy" id="160502"/>
    <lineage>
        <taxon>Eukaryota</taxon>
        <taxon>Fungi</taxon>
        <taxon>Fungi incertae sedis</taxon>
        <taxon>Mucoromycota</taxon>
        <taxon>Glomeromycotina</taxon>
        <taxon>Glomeromycetes</taxon>
        <taxon>Diversisporales</taxon>
        <taxon>Gigasporaceae</taxon>
        <taxon>Racocetra</taxon>
    </lineage>
</organism>
<dbReference type="EMBL" id="CAJVQC010154439">
    <property type="protein sequence ID" value="CAG8847131.1"/>
    <property type="molecule type" value="Genomic_DNA"/>
</dbReference>
<comment type="caution">
    <text evidence="1">The sequence shown here is derived from an EMBL/GenBank/DDBJ whole genome shotgun (WGS) entry which is preliminary data.</text>
</comment>
<evidence type="ECO:0000313" key="2">
    <source>
        <dbReference type="Proteomes" id="UP000789920"/>
    </source>
</evidence>
<sequence>SDDEYNYETINNLLKLRTKEQKCQKHIAAFNDSAQKNNESINVDSTEGIEEQNQMMHKHIQEEKD</sequence>
<feature type="non-terminal residue" evidence="1">
    <location>
        <position position="1"/>
    </location>
</feature>
<name>A0ACA9STQ1_9GLOM</name>
<proteinExistence type="predicted"/>
<evidence type="ECO:0000313" key="1">
    <source>
        <dbReference type="EMBL" id="CAG8847131.1"/>
    </source>
</evidence>
<accession>A0ACA9STQ1</accession>
<gene>
    <name evidence="1" type="ORF">RPERSI_LOCUS34488</name>
</gene>
<protein>
    <submittedName>
        <fullName evidence="1">27781_t:CDS:1</fullName>
    </submittedName>
</protein>
<reference evidence="1" key="1">
    <citation type="submission" date="2021-06" db="EMBL/GenBank/DDBJ databases">
        <authorList>
            <person name="Kallberg Y."/>
            <person name="Tangrot J."/>
            <person name="Rosling A."/>
        </authorList>
    </citation>
    <scope>NUCLEOTIDE SEQUENCE</scope>
    <source>
        <strain evidence="1">MA461A</strain>
    </source>
</reference>
<dbReference type="Proteomes" id="UP000789920">
    <property type="component" value="Unassembled WGS sequence"/>
</dbReference>
<keyword evidence="2" id="KW-1185">Reference proteome</keyword>